<dbReference type="Gene3D" id="2.40.30.170">
    <property type="match status" value="1"/>
</dbReference>
<dbReference type="Pfam" id="PF25954">
    <property type="entry name" value="Beta-barrel_RND_2"/>
    <property type="match status" value="1"/>
</dbReference>
<dbReference type="KEGG" id="fgi:OP10G_1043"/>
<evidence type="ECO:0000313" key="9">
    <source>
        <dbReference type="EMBL" id="AIE84411.1"/>
    </source>
</evidence>
<keyword evidence="4" id="KW-1133">Transmembrane helix</keyword>
<evidence type="ECO:0000256" key="6">
    <source>
        <dbReference type="SAM" id="Coils"/>
    </source>
</evidence>
<evidence type="ECO:0000259" key="8">
    <source>
        <dbReference type="Pfam" id="PF25954"/>
    </source>
</evidence>
<feature type="region of interest" description="Disordered" evidence="7">
    <location>
        <begin position="1"/>
        <end position="35"/>
    </location>
</feature>
<feature type="coiled-coil region" evidence="6">
    <location>
        <begin position="293"/>
        <end position="327"/>
    </location>
</feature>
<dbReference type="STRING" id="661478.OP10G_1043"/>
<dbReference type="RefSeq" id="WP_025226950.1">
    <property type="nucleotide sequence ID" value="NZ_CP007139.1"/>
</dbReference>
<evidence type="ECO:0000256" key="4">
    <source>
        <dbReference type="ARBA" id="ARBA00022989"/>
    </source>
</evidence>
<evidence type="ECO:0000256" key="7">
    <source>
        <dbReference type="SAM" id="MobiDB-lite"/>
    </source>
</evidence>
<dbReference type="SUPFAM" id="SSF111369">
    <property type="entry name" value="HlyD-like secretion proteins"/>
    <property type="match status" value="2"/>
</dbReference>
<evidence type="ECO:0000256" key="2">
    <source>
        <dbReference type="ARBA" id="ARBA00009477"/>
    </source>
</evidence>
<dbReference type="GO" id="GO:0016020">
    <property type="term" value="C:membrane"/>
    <property type="evidence" value="ECO:0007669"/>
    <property type="project" value="UniProtKB-SubCell"/>
</dbReference>
<evidence type="ECO:0000256" key="5">
    <source>
        <dbReference type="ARBA" id="ARBA00023136"/>
    </source>
</evidence>
<dbReference type="InterPro" id="IPR058792">
    <property type="entry name" value="Beta-barrel_RND_2"/>
</dbReference>
<keyword evidence="10" id="KW-1185">Reference proteome</keyword>
<organism evidence="9 10">
    <name type="scientific">Fimbriimonas ginsengisoli Gsoil 348</name>
    <dbReference type="NCBI Taxonomy" id="661478"/>
    <lineage>
        <taxon>Bacteria</taxon>
        <taxon>Bacillati</taxon>
        <taxon>Armatimonadota</taxon>
        <taxon>Fimbriimonadia</taxon>
        <taxon>Fimbriimonadales</taxon>
        <taxon>Fimbriimonadaceae</taxon>
        <taxon>Fimbriimonas</taxon>
    </lineage>
</organism>
<comment type="subcellular location">
    <subcellularLocation>
        <location evidence="1">Membrane</location>
        <topology evidence="1">Single-pass membrane protein</topology>
    </subcellularLocation>
</comment>
<feature type="compositionally biased region" description="Basic and acidic residues" evidence="7">
    <location>
        <begin position="1"/>
        <end position="11"/>
    </location>
</feature>
<feature type="coiled-coil region" evidence="6">
    <location>
        <begin position="121"/>
        <end position="148"/>
    </location>
</feature>
<dbReference type="HOGENOM" id="CLU_018816_15_1_0"/>
<dbReference type="Gene3D" id="1.10.287.470">
    <property type="entry name" value="Helix hairpin bin"/>
    <property type="match status" value="2"/>
</dbReference>
<reference evidence="9 10" key="1">
    <citation type="journal article" date="2014" name="PLoS ONE">
        <title>The first complete genome sequence of the class fimbriimonadia in the phylum armatimonadetes.</title>
        <authorList>
            <person name="Hu Z.Y."/>
            <person name="Wang Y.Z."/>
            <person name="Im W.T."/>
            <person name="Wang S.Y."/>
            <person name="Zhao G.P."/>
            <person name="Zheng H.J."/>
            <person name="Quan Z.X."/>
        </authorList>
    </citation>
    <scope>NUCLEOTIDE SEQUENCE [LARGE SCALE GENOMIC DNA]</scope>
    <source>
        <strain evidence="9">Gsoil 348</strain>
    </source>
</reference>
<keyword evidence="5" id="KW-0472">Membrane</keyword>
<dbReference type="eggNOG" id="COG1566">
    <property type="taxonomic scope" value="Bacteria"/>
</dbReference>
<evidence type="ECO:0000256" key="1">
    <source>
        <dbReference type="ARBA" id="ARBA00004167"/>
    </source>
</evidence>
<feature type="domain" description="CusB-like beta-barrel" evidence="8">
    <location>
        <begin position="442"/>
        <end position="483"/>
    </location>
</feature>
<dbReference type="Gene3D" id="2.40.50.100">
    <property type="match status" value="1"/>
</dbReference>
<evidence type="ECO:0000256" key="3">
    <source>
        <dbReference type="ARBA" id="ARBA00022692"/>
    </source>
</evidence>
<dbReference type="PANTHER" id="PTHR30386:SF26">
    <property type="entry name" value="TRANSPORT PROTEIN COMB"/>
    <property type="match status" value="1"/>
</dbReference>
<dbReference type="Proteomes" id="UP000027982">
    <property type="component" value="Chromosome"/>
</dbReference>
<evidence type="ECO:0000313" key="10">
    <source>
        <dbReference type="Proteomes" id="UP000027982"/>
    </source>
</evidence>
<comment type="similarity">
    <text evidence="2">Belongs to the membrane fusion protein (MFP) (TC 8.A.1) family.</text>
</comment>
<keyword evidence="3" id="KW-0812">Transmembrane</keyword>
<name>A0A068NLQ7_FIMGI</name>
<protein>
    <submittedName>
        <fullName evidence="9">Secretion protein HlyD family protein</fullName>
    </submittedName>
</protein>
<dbReference type="OrthoDB" id="9784484at2"/>
<dbReference type="InterPro" id="IPR050739">
    <property type="entry name" value="MFP"/>
</dbReference>
<keyword evidence="6" id="KW-0175">Coiled coil</keyword>
<gene>
    <name evidence="9" type="ORF">OP10G_1043</name>
</gene>
<feature type="coiled-coil region" evidence="6">
    <location>
        <begin position="185"/>
        <end position="212"/>
    </location>
</feature>
<proteinExistence type="inferred from homology"/>
<dbReference type="PANTHER" id="PTHR30386">
    <property type="entry name" value="MEMBRANE FUSION SUBUNIT OF EMRAB-TOLC MULTIDRUG EFFLUX PUMP"/>
    <property type="match status" value="1"/>
</dbReference>
<sequence>MIKEQANHESRTPVTSSHPPVDTPSEPVDSAAPAPESVAAKPAGVARKAILAIVAGAIVLAAGSKGWASYSFGKTHAETDDAYVTGDLVNISPTVSGTLAELTVEDGDFVHKGQLIARLSNNGSSAELAQAKANLLAAESQVPQAEASLAFTKLSTEAAIRGSQATIATQAAKTQGSRLQVRLSADTIRSQERQAQQQIAAAKAQASQALAAVEGARAGLTSAKQAVETALRNAAAVRSAVDSAKAESDRAAQDLQRYAKLFADEAVSKQQYDSAVAAAATANANLVSTEQRAAAADSQVAQAKSAVTQAEAQVRAMENQAEVAAKQVQVAKEGLQLVRAGETQVGIQGANVETNEGQGQKANADLQSAQAGAQEITLKEKQIATAKAQMLQAKAAVERAQVAVGDAFLYAPCDGYVVKHSANVGTAINPGQTVVTITRGSRVWVMANFKETQLGGVREGQPADVEVDAFPGQKFHGRVGKVIRATGSATTLLPPDNSTGNFTKVVQRVPVKIVFDKDENPGIDRLRQGMSVIATVDTAGRQ</sequence>
<accession>A0A068NLQ7</accession>
<dbReference type="AlphaFoldDB" id="A0A068NLQ7"/>
<dbReference type="EMBL" id="CP007139">
    <property type="protein sequence ID" value="AIE84411.1"/>
    <property type="molecule type" value="Genomic_DNA"/>
</dbReference>
<dbReference type="GO" id="GO:0055085">
    <property type="term" value="P:transmembrane transport"/>
    <property type="evidence" value="ECO:0007669"/>
    <property type="project" value="InterPro"/>
</dbReference>